<organism evidence="12 13">
    <name type="scientific">Oikopleura dioica</name>
    <name type="common">Tunicate</name>
    <dbReference type="NCBI Taxonomy" id="34765"/>
    <lineage>
        <taxon>Eukaryota</taxon>
        <taxon>Metazoa</taxon>
        <taxon>Chordata</taxon>
        <taxon>Tunicata</taxon>
        <taxon>Appendicularia</taxon>
        <taxon>Copelata</taxon>
        <taxon>Oikopleuridae</taxon>
        <taxon>Oikopleura</taxon>
    </lineage>
</organism>
<dbReference type="Pfam" id="PF01112">
    <property type="entry name" value="Asparaginase_2"/>
    <property type="match status" value="1"/>
</dbReference>
<dbReference type="SUPFAM" id="SSF56235">
    <property type="entry name" value="N-terminal nucleophile aminohydrolases (Ntn hydrolases)"/>
    <property type="match status" value="1"/>
</dbReference>
<evidence type="ECO:0000256" key="4">
    <source>
        <dbReference type="ARBA" id="ARBA00012920"/>
    </source>
</evidence>
<dbReference type="InterPro" id="IPR029055">
    <property type="entry name" value="Ntn_hydrolases_N"/>
</dbReference>
<keyword evidence="11" id="KW-0812">Transmembrane</keyword>
<dbReference type="EC" id="3.4.19.5" evidence="3"/>
<proteinExistence type="inferred from homology"/>
<feature type="transmembrane region" description="Helical" evidence="11">
    <location>
        <begin position="480"/>
        <end position="502"/>
    </location>
</feature>
<comment type="catalytic activity">
    <reaction evidence="10">
        <text>L-asparagine + H2O = L-aspartate + NH4(+)</text>
        <dbReference type="Rhea" id="RHEA:21016"/>
        <dbReference type="ChEBI" id="CHEBI:15377"/>
        <dbReference type="ChEBI" id="CHEBI:28938"/>
        <dbReference type="ChEBI" id="CHEBI:29991"/>
        <dbReference type="ChEBI" id="CHEBI:58048"/>
        <dbReference type="EC" id="3.5.1.1"/>
    </reaction>
</comment>
<feature type="transmembrane region" description="Helical" evidence="11">
    <location>
        <begin position="383"/>
        <end position="405"/>
    </location>
</feature>
<dbReference type="InterPro" id="IPR000246">
    <property type="entry name" value="Peptidase_T2"/>
</dbReference>
<evidence type="ECO:0000256" key="2">
    <source>
        <dbReference type="ARBA" id="ARBA00010872"/>
    </source>
</evidence>
<comment type="similarity">
    <text evidence="2">Belongs to the Ntn-hydrolase family.</text>
</comment>
<keyword evidence="11" id="KW-1133">Transmembrane helix</keyword>
<dbReference type="Gene3D" id="3.60.20.30">
    <property type="entry name" value="(Glycosyl)asparaginase"/>
    <property type="match status" value="1"/>
</dbReference>
<dbReference type="CDD" id="cd04702">
    <property type="entry name" value="ASRGL1_like"/>
    <property type="match status" value="1"/>
</dbReference>
<evidence type="ECO:0000256" key="11">
    <source>
        <dbReference type="SAM" id="Phobius"/>
    </source>
</evidence>
<keyword evidence="11" id="KW-0472">Membrane</keyword>
<evidence type="ECO:0000256" key="5">
    <source>
        <dbReference type="ARBA" id="ARBA00022280"/>
    </source>
</evidence>
<dbReference type="PANTHER" id="PTHR10188">
    <property type="entry name" value="L-ASPARAGINASE"/>
    <property type="match status" value="1"/>
</dbReference>
<dbReference type="Proteomes" id="UP001158576">
    <property type="component" value="Chromosome PAR"/>
</dbReference>
<comment type="catalytic activity">
    <reaction evidence="1">
        <text>Cleavage of a beta-linked Asp residue from the N-terminus of a polypeptide.</text>
        <dbReference type="EC" id="3.4.19.5"/>
    </reaction>
</comment>
<evidence type="ECO:0000256" key="1">
    <source>
        <dbReference type="ARBA" id="ARBA00000306"/>
    </source>
</evidence>
<evidence type="ECO:0000256" key="8">
    <source>
        <dbReference type="ARBA" id="ARBA00030414"/>
    </source>
</evidence>
<accession>A0ABN7RQI6</accession>
<sequence>MVKLKIICHGGAWSIPDDAKEKSLEGIQRAARAGIEALKKGDKSEDAVVSAVTVMENDPIFNAGHGGSLTRDGTVELDAMVMRGRDSSIGAVAALRNVKNACQVARKVMDSEHTLIVGPGATEFAKEKGFEIIDDSTLVTPYEKAALEKIRHYGTGVESIFKAGEAHDTVGAVGFDGEGFSCCTSTGGVTFKRPGRVGDSPLAGSGGWADGGAACSTTGHGEGITKALLAHRVVWGCGADQSRASAAVDDALDFMKTQIGSQGGAICLTRASFGVGFNTKRMPWCYISFDTETREEECIFGIEPASLDQREMPEIIENYRRKEGNRQTNWFQRSKLVRFHLRRLREKSMNKSMNLPGNNVSTSESLQFKVLVKKRSQKPRRKIYVIMTIGSILMTIGLVLTVMHFTKEDILGLEEAKRLFNSMPTEPPITYKSESINISEIMDNPEELTKYTALKVEESKIAAYPAELPTKTINPLSLPFFMASTIIVSFGIVFILVGTTWWKIVVDKENAKNKG</sequence>
<name>A0ABN7RQI6_OIKDI</name>
<dbReference type="EC" id="3.5.1.1" evidence="4"/>
<evidence type="ECO:0000256" key="6">
    <source>
        <dbReference type="ARBA" id="ARBA00029701"/>
    </source>
</evidence>
<evidence type="ECO:0000256" key="9">
    <source>
        <dbReference type="ARBA" id="ARBA00030667"/>
    </source>
</evidence>
<evidence type="ECO:0000313" key="13">
    <source>
        <dbReference type="Proteomes" id="UP001158576"/>
    </source>
</evidence>
<dbReference type="PANTHER" id="PTHR10188:SF43">
    <property type="entry name" value="ASPARAGINASE (EUROFUNG)"/>
    <property type="match status" value="1"/>
</dbReference>
<evidence type="ECO:0000256" key="7">
    <source>
        <dbReference type="ARBA" id="ARBA00029780"/>
    </source>
</evidence>
<protein>
    <recommendedName>
        <fullName evidence="5">Isoaspartyl peptidase/L-asparaginase</fullName>
        <ecNumber evidence="3">3.4.19.5</ecNumber>
        <ecNumber evidence="4">3.5.1.1</ecNumber>
    </recommendedName>
    <alternativeName>
        <fullName evidence="6">Asparaginase-like protein 1</fullName>
    </alternativeName>
    <alternativeName>
        <fullName evidence="9">Beta-aspartyl-peptidase</fullName>
    </alternativeName>
    <alternativeName>
        <fullName evidence="7">Isoaspartyl dipeptidase</fullName>
    </alternativeName>
    <alternativeName>
        <fullName evidence="8">L-asparagine amidohydrolase</fullName>
    </alternativeName>
</protein>
<dbReference type="EMBL" id="OU015568">
    <property type="protein sequence ID" value="CAG5080399.1"/>
    <property type="molecule type" value="Genomic_DNA"/>
</dbReference>
<evidence type="ECO:0000256" key="10">
    <source>
        <dbReference type="ARBA" id="ARBA00049366"/>
    </source>
</evidence>
<evidence type="ECO:0000256" key="3">
    <source>
        <dbReference type="ARBA" id="ARBA00012879"/>
    </source>
</evidence>
<reference evidence="12 13" key="1">
    <citation type="submission" date="2021-04" db="EMBL/GenBank/DDBJ databases">
        <authorList>
            <person name="Bliznina A."/>
        </authorList>
    </citation>
    <scope>NUCLEOTIDE SEQUENCE [LARGE SCALE GENOMIC DNA]</scope>
</reference>
<evidence type="ECO:0000313" key="12">
    <source>
        <dbReference type="EMBL" id="CAG5080399.1"/>
    </source>
</evidence>
<keyword evidence="13" id="KW-1185">Reference proteome</keyword>
<gene>
    <name evidence="12" type="ORF">OKIOD_LOCUS1132</name>
</gene>
<dbReference type="InterPro" id="IPR033844">
    <property type="entry name" value="ASRGL1_meta"/>
</dbReference>